<protein>
    <submittedName>
        <fullName evidence="1">Peroxide stress protein YaaA</fullName>
    </submittedName>
</protein>
<name>A0A3Q9GEL1_9ACTO</name>
<gene>
    <name evidence="1" type="primary">yaaA</name>
    <name evidence="1" type="ORF">EBQ10_00640</name>
</gene>
<evidence type="ECO:0000313" key="1">
    <source>
        <dbReference type="EMBL" id="AZR05948.1"/>
    </source>
</evidence>
<organism evidence="1 2">
    <name type="scientific">Trueperella pyogenes</name>
    <dbReference type="NCBI Taxonomy" id="1661"/>
    <lineage>
        <taxon>Bacteria</taxon>
        <taxon>Bacillati</taxon>
        <taxon>Actinomycetota</taxon>
        <taxon>Actinomycetes</taxon>
        <taxon>Actinomycetales</taxon>
        <taxon>Actinomycetaceae</taxon>
        <taxon>Trueperella</taxon>
    </lineage>
</organism>
<dbReference type="GO" id="GO:0005829">
    <property type="term" value="C:cytosol"/>
    <property type="evidence" value="ECO:0007669"/>
    <property type="project" value="TreeGrafter"/>
</dbReference>
<proteinExistence type="predicted"/>
<dbReference type="Proteomes" id="UP000275951">
    <property type="component" value="Chromosome"/>
</dbReference>
<dbReference type="Pfam" id="PF03883">
    <property type="entry name" value="H2O2_YaaD"/>
    <property type="match status" value="1"/>
</dbReference>
<dbReference type="RefSeq" id="WP_108725892.1">
    <property type="nucleotide sequence ID" value="NZ_CP029001.1"/>
</dbReference>
<dbReference type="AlphaFoldDB" id="A0A3Q9GEL1"/>
<dbReference type="EMBL" id="CP033905">
    <property type="protein sequence ID" value="AZR05948.1"/>
    <property type="molecule type" value="Genomic_DNA"/>
</dbReference>
<reference evidence="1 2" key="1">
    <citation type="submission" date="2018-11" db="EMBL/GenBank/DDBJ databases">
        <title>Multidrug-resistant genes are associated with an 42-kb island TGI1 carrying a complex class 1 integron in a Trueperella pyogenes.</title>
        <authorList>
            <person name="Dong W."/>
        </authorList>
    </citation>
    <scope>NUCLEOTIDE SEQUENCE [LARGE SCALE GENOMIC DNA]</scope>
    <source>
        <strain evidence="1 2">TP4</strain>
    </source>
</reference>
<sequence length="258" mass="28016">MLILLPPSAGKMTPPAGPALDLDSLIAPELNPVRERVIAQLQEVSASPDALKTLKVGSSLEPEVRAQIDFYDQPCAPAWQVYTGVLYSAADFAGMDAQQLRWADGVVRIFSGVFGVTGPTDLIPSYRLAMNTKLPDFGVQWLWKMALREEIAALNPDGLVVDARSSEYRVWDPPSSEHVMIGAARIKGGRRSVVSHAAKYYRGLLIGALLRATNPPRDVMELAEFAHTLVDRGHVTGVEIDPAHGRTPAKLTLVEDLG</sequence>
<evidence type="ECO:0000313" key="2">
    <source>
        <dbReference type="Proteomes" id="UP000275951"/>
    </source>
</evidence>
<dbReference type="PANTHER" id="PTHR30283">
    <property type="entry name" value="PEROXIDE STRESS RESPONSE PROTEIN YAAA"/>
    <property type="match status" value="1"/>
</dbReference>
<accession>A0A3Q9GEL1</accession>
<dbReference type="GO" id="GO:0033194">
    <property type="term" value="P:response to hydroperoxide"/>
    <property type="evidence" value="ECO:0007669"/>
    <property type="project" value="TreeGrafter"/>
</dbReference>
<dbReference type="InterPro" id="IPR005583">
    <property type="entry name" value="YaaA"/>
</dbReference>
<dbReference type="PANTHER" id="PTHR30283:SF4">
    <property type="entry name" value="PEROXIDE STRESS RESISTANCE PROTEIN YAAA"/>
    <property type="match status" value="1"/>
</dbReference>